<comment type="caution">
    <text evidence="2">The sequence shown here is derived from an EMBL/GenBank/DDBJ whole genome shotgun (WGS) entry which is preliminary data.</text>
</comment>
<keyword evidence="1" id="KW-0472">Membrane</keyword>
<dbReference type="AlphaFoldDB" id="A0A1G2FZY5"/>
<reference evidence="2 3" key="1">
    <citation type="journal article" date="2016" name="Nat. Commun.">
        <title>Thousands of microbial genomes shed light on interconnected biogeochemical processes in an aquifer system.</title>
        <authorList>
            <person name="Anantharaman K."/>
            <person name="Brown C.T."/>
            <person name="Hug L.A."/>
            <person name="Sharon I."/>
            <person name="Castelle C.J."/>
            <person name="Probst A.J."/>
            <person name="Thomas B.C."/>
            <person name="Singh A."/>
            <person name="Wilkins M.J."/>
            <person name="Karaoz U."/>
            <person name="Brodie E.L."/>
            <person name="Williams K.H."/>
            <person name="Hubbard S.S."/>
            <person name="Banfield J.F."/>
        </authorList>
    </citation>
    <scope>NUCLEOTIDE SEQUENCE [LARGE SCALE GENOMIC DNA]</scope>
</reference>
<keyword evidence="1" id="KW-0812">Transmembrane</keyword>
<evidence type="ECO:0000313" key="3">
    <source>
        <dbReference type="Proteomes" id="UP000176700"/>
    </source>
</evidence>
<gene>
    <name evidence="2" type="ORF">A2W41_04850</name>
</gene>
<proteinExistence type="predicted"/>
<keyword evidence="1" id="KW-1133">Transmembrane helix</keyword>
<accession>A0A1G2FZY5</accession>
<evidence type="ECO:0000313" key="2">
    <source>
        <dbReference type="EMBL" id="OGZ43644.1"/>
    </source>
</evidence>
<protein>
    <submittedName>
        <fullName evidence="2">Uncharacterized protein</fullName>
    </submittedName>
</protein>
<evidence type="ECO:0000256" key="1">
    <source>
        <dbReference type="SAM" id="Phobius"/>
    </source>
</evidence>
<dbReference type="EMBL" id="MHNI01000004">
    <property type="protein sequence ID" value="OGZ43644.1"/>
    <property type="molecule type" value="Genomic_DNA"/>
</dbReference>
<organism evidence="2 3">
    <name type="scientific">Candidatus Ryanbacteria bacterium RIFCSPHIGHO2_01_45_13</name>
    <dbReference type="NCBI Taxonomy" id="1802112"/>
    <lineage>
        <taxon>Bacteria</taxon>
        <taxon>Candidatus Ryaniibacteriota</taxon>
    </lineage>
</organism>
<name>A0A1G2FZY5_9BACT</name>
<sequence length="102" mass="11161">MSSGLKKGTNIVFAVIIGSIVVIGLVWFLNSRSEPAEVATVEAPLVAETQYAEDILAAVQLIKEVRLDTAFFQNPLFLELEDFSVAVPVVTPRGRQNPFLPF</sequence>
<dbReference type="Proteomes" id="UP000176700">
    <property type="component" value="Unassembled WGS sequence"/>
</dbReference>
<feature type="transmembrane region" description="Helical" evidence="1">
    <location>
        <begin position="12"/>
        <end position="29"/>
    </location>
</feature>